<dbReference type="EMBL" id="MVBM01000002">
    <property type="protein sequence ID" value="OOK78600.1"/>
    <property type="molecule type" value="Genomic_DNA"/>
</dbReference>
<name>A0A1V3XHM3_MYCKA</name>
<feature type="compositionally biased region" description="Basic and acidic residues" evidence="1">
    <location>
        <begin position="1"/>
        <end position="17"/>
    </location>
</feature>
<comment type="caution">
    <text evidence="2">The sequence shown here is derived from an EMBL/GenBank/DDBJ whole genome shotgun (WGS) entry which is preliminary data.</text>
</comment>
<evidence type="ECO:0000256" key="1">
    <source>
        <dbReference type="SAM" id="MobiDB-lite"/>
    </source>
</evidence>
<evidence type="ECO:0000313" key="3">
    <source>
        <dbReference type="Proteomes" id="UP000189229"/>
    </source>
</evidence>
<organism evidence="2 3">
    <name type="scientific">Mycobacterium kansasii</name>
    <dbReference type="NCBI Taxonomy" id="1768"/>
    <lineage>
        <taxon>Bacteria</taxon>
        <taxon>Bacillati</taxon>
        <taxon>Actinomycetota</taxon>
        <taxon>Actinomycetes</taxon>
        <taxon>Mycobacteriales</taxon>
        <taxon>Mycobacteriaceae</taxon>
        <taxon>Mycobacterium</taxon>
    </lineage>
</organism>
<dbReference type="Proteomes" id="UP000189229">
    <property type="component" value="Unassembled WGS sequence"/>
</dbReference>
<accession>A0A1V3XHM3</accession>
<gene>
    <name evidence="2" type="ORF">BZL30_1697</name>
</gene>
<sequence length="56" mass="6351">MRFTRGRELHPNNDSHPLDGASVRHRPLTNGWAGSQPRHPPIRIDTTGRRARNDAT</sequence>
<protein>
    <submittedName>
        <fullName evidence="2">Uncharacterized protein</fullName>
    </submittedName>
</protein>
<dbReference type="AlphaFoldDB" id="A0A1V3XHM3"/>
<reference evidence="2 3" key="1">
    <citation type="submission" date="2017-02" db="EMBL/GenBank/DDBJ databases">
        <title>Complete genome sequences of Mycobacterium kansasii strains isolated from rhesus macaques.</title>
        <authorList>
            <person name="Panda A."/>
            <person name="Nagaraj S."/>
            <person name="Zhao X."/>
            <person name="Tettelin H."/>
            <person name="Detolla L.J."/>
        </authorList>
    </citation>
    <scope>NUCLEOTIDE SEQUENCE [LARGE SCALE GENOMIC DNA]</scope>
    <source>
        <strain evidence="2 3">11-3813</strain>
    </source>
</reference>
<feature type="region of interest" description="Disordered" evidence="1">
    <location>
        <begin position="1"/>
        <end position="56"/>
    </location>
</feature>
<proteinExistence type="predicted"/>
<evidence type="ECO:0000313" key="2">
    <source>
        <dbReference type="EMBL" id="OOK78600.1"/>
    </source>
</evidence>
<feature type="compositionally biased region" description="Basic and acidic residues" evidence="1">
    <location>
        <begin position="46"/>
        <end position="56"/>
    </location>
</feature>